<evidence type="ECO:0000313" key="2">
    <source>
        <dbReference type="EMBL" id="JAA89102.1"/>
    </source>
</evidence>
<dbReference type="AlphaFoldDB" id="S4PYD9"/>
<keyword evidence="1" id="KW-0472">Membrane</keyword>
<dbReference type="EMBL" id="GAIX01003458">
    <property type="protein sequence ID" value="JAA89102.1"/>
    <property type="molecule type" value="Transcribed_RNA"/>
</dbReference>
<feature type="non-terminal residue" evidence="2">
    <location>
        <position position="69"/>
    </location>
</feature>
<reference evidence="2" key="2">
    <citation type="submission" date="2013-05" db="EMBL/GenBank/DDBJ databases">
        <authorList>
            <person name="Carter J.-M."/>
            <person name="Baker S.C."/>
            <person name="Pink R."/>
            <person name="Carter D.R.F."/>
            <person name="Collins A."/>
            <person name="Tomlin J."/>
            <person name="Gibbs M."/>
            <person name="Breuker C.J."/>
        </authorList>
    </citation>
    <scope>NUCLEOTIDE SEQUENCE</scope>
    <source>
        <tissue evidence="2">Ovary</tissue>
    </source>
</reference>
<keyword evidence="1" id="KW-0812">Transmembrane</keyword>
<accession>S4PYD9</accession>
<name>S4PYD9_9NEOP</name>
<reference evidence="2" key="1">
    <citation type="journal article" date="2013" name="BMC Genomics">
        <title>Unscrambling butterfly oogenesis.</title>
        <authorList>
            <person name="Carter J.M."/>
            <person name="Baker S.C."/>
            <person name="Pink R."/>
            <person name="Carter D.R."/>
            <person name="Collins A."/>
            <person name="Tomlin J."/>
            <person name="Gibbs M."/>
            <person name="Breuker C.J."/>
        </authorList>
    </citation>
    <scope>NUCLEOTIDE SEQUENCE</scope>
    <source>
        <tissue evidence="2">Ovary</tissue>
    </source>
</reference>
<organism evidence="2">
    <name type="scientific">Pararge aegeria</name>
    <name type="common">speckled wood butterfly</name>
    <dbReference type="NCBI Taxonomy" id="116150"/>
    <lineage>
        <taxon>Eukaryota</taxon>
        <taxon>Metazoa</taxon>
        <taxon>Ecdysozoa</taxon>
        <taxon>Arthropoda</taxon>
        <taxon>Hexapoda</taxon>
        <taxon>Insecta</taxon>
        <taxon>Pterygota</taxon>
        <taxon>Neoptera</taxon>
        <taxon>Endopterygota</taxon>
        <taxon>Lepidoptera</taxon>
        <taxon>Glossata</taxon>
        <taxon>Ditrysia</taxon>
        <taxon>Papilionoidea</taxon>
        <taxon>Nymphalidae</taxon>
        <taxon>Satyrinae</taxon>
        <taxon>Satyrini</taxon>
        <taxon>Parargina</taxon>
        <taxon>Pararge</taxon>
    </lineage>
</organism>
<keyword evidence="1" id="KW-1133">Transmembrane helix</keyword>
<feature type="transmembrane region" description="Helical" evidence="1">
    <location>
        <begin position="37"/>
        <end position="59"/>
    </location>
</feature>
<evidence type="ECO:0000256" key="1">
    <source>
        <dbReference type="SAM" id="Phobius"/>
    </source>
</evidence>
<evidence type="ECO:0008006" key="3">
    <source>
        <dbReference type="Google" id="ProtNLM"/>
    </source>
</evidence>
<sequence length="69" mass="8004">MSNVAQVTTHKEMKILLLDLKRHNGIRKCLFILFKQLIFYIIILGGASPNTNFMLLALYNNKNNKILKK</sequence>
<protein>
    <recommendedName>
        <fullName evidence="3">Transmembrane protein</fullName>
    </recommendedName>
</protein>
<proteinExistence type="predicted"/>